<sequence>MNGHWYCTDCEERIDKDSIDDHEARGHHVKGHFRPDRLLPGDPELLGAEVGRGDGGGR</sequence>
<dbReference type="Proteomes" id="UP001597075">
    <property type="component" value="Unassembled WGS sequence"/>
</dbReference>
<proteinExistence type="predicted"/>
<dbReference type="EMBL" id="JBHUDL010000004">
    <property type="protein sequence ID" value="MFD1632621.1"/>
    <property type="molecule type" value="Genomic_DNA"/>
</dbReference>
<feature type="region of interest" description="Disordered" evidence="1">
    <location>
        <begin position="26"/>
        <end position="58"/>
    </location>
</feature>
<evidence type="ECO:0008006" key="4">
    <source>
        <dbReference type="Google" id="ProtNLM"/>
    </source>
</evidence>
<evidence type="ECO:0000313" key="2">
    <source>
        <dbReference type="EMBL" id="MFD1632621.1"/>
    </source>
</evidence>
<comment type="caution">
    <text evidence="2">The sequence shown here is derived from an EMBL/GenBank/DDBJ whole genome shotgun (WGS) entry which is preliminary data.</text>
</comment>
<keyword evidence="3" id="KW-1185">Reference proteome</keyword>
<accession>A0ABD6CUT0</accession>
<evidence type="ECO:0000256" key="1">
    <source>
        <dbReference type="SAM" id="MobiDB-lite"/>
    </source>
</evidence>
<dbReference type="AlphaFoldDB" id="A0ABD6CUT0"/>
<protein>
    <recommendedName>
        <fullName evidence="4">C2H2-type domain-containing protein</fullName>
    </recommendedName>
</protein>
<organism evidence="2 3">
    <name type="scientific">Haloplanus ruber</name>
    <dbReference type="NCBI Taxonomy" id="869892"/>
    <lineage>
        <taxon>Archaea</taxon>
        <taxon>Methanobacteriati</taxon>
        <taxon>Methanobacteriota</taxon>
        <taxon>Stenosarchaea group</taxon>
        <taxon>Halobacteria</taxon>
        <taxon>Halobacteriales</taxon>
        <taxon>Haloferacaceae</taxon>
        <taxon>Haloplanus</taxon>
    </lineage>
</organism>
<dbReference type="RefSeq" id="WP_256406082.1">
    <property type="nucleotide sequence ID" value="NZ_CP187151.1"/>
</dbReference>
<gene>
    <name evidence="2" type="ORF">ACFSBJ_02505</name>
</gene>
<evidence type="ECO:0000313" key="3">
    <source>
        <dbReference type="Proteomes" id="UP001597075"/>
    </source>
</evidence>
<reference evidence="2 3" key="1">
    <citation type="journal article" date="2019" name="Int. J. Syst. Evol. Microbiol.">
        <title>The Global Catalogue of Microorganisms (GCM) 10K type strain sequencing project: providing services to taxonomists for standard genome sequencing and annotation.</title>
        <authorList>
            <consortium name="The Broad Institute Genomics Platform"/>
            <consortium name="The Broad Institute Genome Sequencing Center for Infectious Disease"/>
            <person name="Wu L."/>
            <person name="Ma J."/>
        </authorList>
    </citation>
    <scope>NUCLEOTIDE SEQUENCE [LARGE SCALE GENOMIC DNA]</scope>
    <source>
        <strain evidence="2 3">CGMCC 1.10594</strain>
    </source>
</reference>
<name>A0ABD6CUT0_9EURY</name>